<name>A0A7I4BVH1_PHYPA</name>
<evidence type="ECO:0000313" key="3">
    <source>
        <dbReference type="EnsemblPlants" id="Pp3c19_6090V3.4"/>
    </source>
</evidence>
<keyword evidence="2" id="KW-0812">Transmembrane</keyword>
<keyword evidence="2" id="KW-1133">Transmembrane helix</keyword>
<proteinExistence type="predicted"/>
<accession>A0A7I4BVH1</accession>
<dbReference type="PANTHER" id="PTHR33825:SF5">
    <property type="entry name" value="TRANSMEMBRANE PROTEIN"/>
    <property type="match status" value="1"/>
</dbReference>
<dbReference type="Gramene" id="Pp3c19_6090V3.4">
    <property type="protein sequence ID" value="Pp3c19_6090V3.4"/>
    <property type="gene ID" value="Pp3c19_6090"/>
</dbReference>
<evidence type="ECO:0000256" key="1">
    <source>
        <dbReference type="SAM" id="MobiDB-lite"/>
    </source>
</evidence>
<organism evidence="3 4">
    <name type="scientific">Physcomitrium patens</name>
    <name type="common">Spreading-leaved earth moss</name>
    <name type="synonym">Physcomitrella patens</name>
    <dbReference type="NCBI Taxonomy" id="3218"/>
    <lineage>
        <taxon>Eukaryota</taxon>
        <taxon>Viridiplantae</taxon>
        <taxon>Streptophyta</taxon>
        <taxon>Embryophyta</taxon>
        <taxon>Bryophyta</taxon>
        <taxon>Bryophytina</taxon>
        <taxon>Bryopsida</taxon>
        <taxon>Funariidae</taxon>
        <taxon>Funariales</taxon>
        <taxon>Funariaceae</taxon>
        <taxon>Physcomitrium</taxon>
    </lineage>
</organism>
<sequence length="251" mass="26645">MQPQLVCGKASSTCVTIPHSVIVFPTTDSSHVSVVGCSRFPRAMRRQMNWQIRLANYGVLSLRGRHSMLTRFAALSGNEAVELERFGSKGNLNGESGLRGQEGLVFSVGTSAPSPMSFREWYMADKQLVVISFSAFVTTGFMAILLAAAIPSLLAIKKAAESLEKLADTARMELPGTMAAIRLSGMEISDLTMELNDLGQEISRGVRNSTRALSVAEAGMRQIGGLANNGTGSRSSTSDAASGGSHRKTGA</sequence>
<dbReference type="AlphaFoldDB" id="A0A7I4BVH1"/>
<dbReference type="Proteomes" id="UP000006727">
    <property type="component" value="Chromosome 19"/>
</dbReference>
<feature type="region of interest" description="Disordered" evidence="1">
    <location>
        <begin position="225"/>
        <end position="251"/>
    </location>
</feature>
<dbReference type="EnsemblPlants" id="Pp3c19_6090V3.5">
    <property type="protein sequence ID" value="Pp3c19_6090V3.5"/>
    <property type="gene ID" value="Pp3c19_6090"/>
</dbReference>
<dbReference type="Gramene" id="Pp3c19_6090V3.5">
    <property type="protein sequence ID" value="Pp3c19_6090V3.5"/>
    <property type="gene ID" value="Pp3c19_6090"/>
</dbReference>
<keyword evidence="4" id="KW-1185">Reference proteome</keyword>
<dbReference type="PANTHER" id="PTHR33825">
    <property type="entry name" value="CHITINASE-LIKE PROTEIN"/>
    <property type="match status" value="1"/>
</dbReference>
<dbReference type="GeneID" id="112272856"/>
<reference evidence="3" key="3">
    <citation type="submission" date="2020-12" db="UniProtKB">
        <authorList>
            <consortium name="EnsemblPlants"/>
        </authorList>
    </citation>
    <scope>IDENTIFICATION</scope>
</reference>
<dbReference type="EnsemblPlants" id="Pp3c19_6090V3.4">
    <property type="protein sequence ID" value="Pp3c19_6090V3.4"/>
    <property type="gene ID" value="Pp3c19_6090"/>
</dbReference>
<dbReference type="EMBL" id="ABEU02000019">
    <property type="status" value="NOT_ANNOTATED_CDS"/>
    <property type="molecule type" value="Genomic_DNA"/>
</dbReference>
<keyword evidence="2" id="KW-0472">Membrane</keyword>
<feature type="compositionally biased region" description="Polar residues" evidence="1">
    <location>
        <begin position="228"/>
        <end position="240"/>
    </location>
</feature>
<evidence type="ECO:0000256" key="2">
    <source>
        <dbReference type="SAM" id="Phobius"/>
    </source>
</evidence>
<evidence type="ECO:0000313" key="4">
    <source>
        <dbReference type="Proteomes" id="UP000006727"/>
    </source>
</evidence>
<feature type="transmembrane region" description="Helical" evidence="2">
    <location>
        <begin position="128"/>
        <end position="150"/>
    </location>
</feature>
<dbReference type="RefSeq" id="XP_024356786.1">
    <property type="nucleotide sequence ID" value="XM_024501018.2"/>
</dbReference>
<protein>
    <submittedName>
        <fullName evidence="3">Uncharacterized protein</fullName>
    </submittedName>
</protein>
<reference evidence="3 4" key="2">
    <citation type="journal article" date="2018" name="Plant J.">
        <title>The Physcomitrella patens chromosome-scale assembly reveals moss genome structure and evolution.</title>
        <authorList>
            <person name="Lang D."/>
            <person name="Ullrich K.K."/>
            <person name="Murat F."/>
            <person name="Fuchs J."/>
            <person name="Jenkins J."/>
            <person name="Haas F.B."/>
            <person name="Piednoel M."/>
            <person name="Gundlach H."/>
            <person name="Van Bel M."/>
            <person name="Meyberg R."/>
            <person name="Vives C."/>
            <person name="Morata J."/>
            <person name="Symeonidi A."/>
            <person name="Hiss M."/>
            <person name="Muchero W."/>
            <person name="Kamisugi Y."/>
            <person name="Saleh O."/>
            <person name="Blanc G."/>
            <person name="Decker E.L."/>
            <person name="van Gessel N."/>
            <person name="Grimwood J."/>
            <person name="Hayes R.D."/>
            <person name="Graham S.W."/>
            <person name="Gunter L.E."/>
            <person name="McDaniel S.F."/>
            <person name="Hoernstein S.N.W."/>
            <person name="Larsson A."/>
            <person name="Li F.W."/>
            <person name="Perroud P.F."/>
            <person name="Phillips J."/>
            <person name="Ranjan P."/>
            <person name="Rokshar D.S."/>
            <person name="Rothfels C.J."/>
            <person name="Schneider L."/>
            <person name="Shu S."/>
            <person name="Stevenson D.W."/>
            <person name="Thummler F."/>
            <person name="Tillich M."/>
            <person name="Villarreal Aguilar J.C."/>
            <person name="Widiez T."/>
            <person name="Wong G.K."/>
            <person name="Wymore A."/>
            <person name="Zhang Y."/>
            <person name="Zimmer A.D."/>
            <person name="Quatrano R.S."/>
            <person name="Mayer K.F.X."/>
            <person name="Goodstein D."/>
            <person name="Casacuberta J.M."/>
            <person name="Vandepoele K."/>
            <person name="Reski R."/>
            <person name="Cuming A.C."/>
            <person name="Tuskan G.A."/>
            <person name="Maumus F."/>
            <person name="Salse J."/>
            <person name="Schmutz J."/>
            <person name="Rensing S.A."/>
        </authorList>
    </citation>
    <scope>NUCLEOTIDE SEQUENCE [LARGE SCALE GENOMIC DNA]</scope>
    <source>
        <strain evidence="3 4">cv. Gransden 2004</strain>
    </source>
</reference>
<gene>
    <name evidence="3" type="primary">LOC112272856</name>
</gene>
<reference evidence="3 4" key="1">
    <citation type="journal article" date="2008" name="Science">
        <title>The Physcomitrella genome reveals evolutionary insights into the conquest of land by plants.</title>
        <authorList>
            <person name="Rensing S."/>
            <person name="Lang D."/>
            <person name="Zimmer A."/>
            <person name="Terry A."/>
            <person name="Salamov A."/>
            <person name="Shapiro H."/>
            <person name="Nishiyama T."/>
            <person name="Perroud P.-F."/>
            <person name="Lindquist E."/>
            <person name="Kamisugi Y."/>
            <person name="Tanahashi T."/>
            <person name="Sakakibara K."/>
            <person name="Fujita T."/>
            <person name="Oishi K."/>
            <person name="Shin-I T."/>
            <person name="Kuroki Y."/>
            <person name="Toyoda A."/>
            <person name="Suzuki Y."/>
            <person name="Hashimoto A."/>
            <person name="Yamaguchi K."/>
            <person name="Sugano A."/>
            <person name="Kohara Y."/>
            <person name="Fujiyama A."/>
            <person name="Anterola A."/>
            <person name="Aoki S."/>
            <person name="Ashton N."/>
            <person name="Barbazuk W.B."/>
            <person name="Barker E."/>
            <person name="Bennetzen J."/>
            <person name="Bezanilla M."/>
            <person name="Blankenship R."/>
            <person name="Cho S.H."/>
            <person name="Dutcher S."/>
            <person name="Estelle M."/>
            <person name="Fawcett J.A."/>
            <person name="Gundlach H."/>
            <person name="Hanada K."/>
            <person name="Heyl A."/>
            <person name="Hicks K.A."/>
            <person name="Hugh J."/>
            <person name="Lohr M."/>
            <person name="Mayer K."/>
            <person name="Melkozernov A."/>
            <person name="Murata T."/>
            <person name="Nelson D."/>
            <person name="Pils B."/>
            <person name="Prigge M."/>
            <person name="Reiss B."/>
            <person name="Renner T."/>
            <person name="Rombauts S."/>
            <person name="Rushton P."/>
            <person name="Sanderfoot A."/>
            <person name="Schween G."/>
            <person name="Shiu S.-H."/>
            <person name="Stueber K."/>
            <person name="Theodoulou F.L."/>
            <person name="Tu H."/>
            <person name="Van de Peer Y."/>
            <person name="Verrier P.J."/>
            <person name="Waters E."/>
            <person name="Wood A."/>
            <person name="Yang L."/>
            <person name="Cove D."/>
            <person name="Cuming A."/>
            <person name="Hasebe M."/>
            <person name="Lucas S."/>
            <person name="Mishler D.B."/>
            <person name="Reski R."/>
            <person name="Grigoriev I."/>
            <person name="Quatrano R.S."/>
            <person name="Boore J.L."/>
        </authorList>
    </citation>
    <scope>NUCLEOTIDE SEQUENCE [LARGE SCALE GENOMIC DNA]</scope>
    <source>
        <strain evidence="3 4">cv. Gransden 2004</strain>
    </source>
</reference>